<keyword evidence="2" id="KW-1185">Reference proteome</keyword>
<dbReference type="RefSeq" id="WP_209643618.1">
    <property type="nucleotide sequence ID" value="NZ_JAGINW010000001.1"/>
</dbReference>
<sequence>MGDLVEFNGIDADTGGYLFPGRSLDELVAAVRSQDTASPFLRAMCYRHDLAEANYGVASFADDRDDLGQTGWGVLSAQDADPRVLDALRPLLDLRKSQAGSYYREFVVSPGDDASTFLRRHGMGPDPADPRKVPYYLLIVGPPTEVPFTFQYLLDVQYAVGRIDFDSVAEYEAYALAVCEAEARDSAKLPVHLFGTCNPGDRPTKLSSTQLLEPLARELIELAPGIQVTKDIGEQATKDRLSELISGGPAVLFTASHGLGRANGEARDIQGALVCQDWPGPLAANGILPGHYYSGTDVTGPVAPRVVFSFACYSAGFPTEPYVARLPQRLLAHGALAFVGHIDRAWGYSFLWSGSSAHITAMMSCVLAIHKGRRIGNAMEDLNIRWGTIAATLTVRLEELKERKNVDERELAWLWTASSDARNYVLLGDPAVRAG</sequence>
<evidence type="ECO:0000313" key="1">
    <source>
        <dbReference type="EMBL" id="MBP2326566.1"/>
    </source>
</evidence>
<proteinExistence type="predicted"/>
<comment type="caution">
    <text evidence="1">The sequence shown here is derived from an EMBL/GenBank/DDBJ whole genome shotgun (WGS) entry which is preliminary data.</text>
</comment>
<organism evidence="1 2">
    <name type="scientific">Kibdelosporangium banguiense</name>
    <dbReference type="NCBI Taxonomy" id="1365924"/>
    <lineage>
        <taxon>Bacteria</taxon>
        <taxon>Bacillati</taxon>
        <taxon>Actinomycetota</taxon>
        <taxon>Actinomycetes</taxon>
        <taxon>Pseudonocardiales</taxon>
        <taxon>Pseudonocardiaceae</taxon>
        <taxon>Kibdelosporangium</taxon>
    </lineage>
</organism>
<accession>A0ABS4TQ75</accession>
<evidence type="ECO:0008006" key="3">
    <source>
        <dbReference type="Google" id="ProtNLM"/>
    </source>
</evidence>
<protein>
    <recommendedName>
        <fullName evidence="3">CHAT domain-containing protein</fullName>
    </recommendedName>
</protein>
<gene>
    <name evidence="1" type="ORF">JOF56_006951</name>
</gene>
<name>A0ABS4TQ75_9PSEU</name>
<reference evidence="1 2" key="1">
    <citation type="submission" date="2021-03" db="EMBL/GenBank/DDBJ databases">
        <title>Sequencing the genomes of 1000 actinobacteria strains.</title>
        <authorList>
            <person name="Klenk H.-P."/>
        </authorList>
    </citation>
    <scope>NUCLEOTIDE SEQUENCE [LARGE SCALE GENOMIC DNA]</scope>
    <source>
        <strain evidence="1 2">DSM 46670</strain>
    </source>
</reference>
<dbReference type="Proteomes" id="UP001519332">
    <property type="component" value="Unassembled WGS sequence"/>
</dbReference>
<dbReference type="EMBL" id="JAGINW010000001">
    <property type="protein sequence ID" value="MBP2326566.1"/>
    <property type="molecule type" value="Genomic_DNA"/>
</dbReference>
<evidence type="ECO:0000313" key="2">
    <source>
        <dbReference type="Proteomes" id="UP001519332"/>
    </source>
</evidence>